<evidence type="ECO:0000256" key="2">
    <source>
        <dbReference type="ARBA" id="ARBA00022801"/>
    </source>
</evidence>
<dbReference type="SUPFAM" id="SSF51445">
    <property type="entry name" value="(Trans)glycosidases"/>
    <property type="match status" value="1"/>
</dbReference>
<dbReference type="InterPro" id="IPR006102">
    <property type="entry name" value="Ig-like_GH2"/>
</dbReference>
<dbReference type="PROSITE" id="PS00719">
    <property type="entry name" value="GLYCOSYL_HYDROL_F2_1"/>
    <property type="match status" value="1"/>
</dbReference>
<proteinExistence type="inferred from homology"/>
<reference evidence="9" key="1">
    <citation type="submission" date="2018-02" db="EMBL/GenBank/DDBJ databases">
        <authorList>
            <person name="Hausmann B."/>
        </authorList>
    </citation>
    <scope>NUCLEOTIDE SEQUENCE [LARGE SCALE GENOMIC DNA]</scope>
    <source>
        <strain evidence="9">Peat soil MAG SbA5</strain>
    </source>
</reference>
<keyword evidence="3" id="KW-0326">Glycosidase</keyword>
<evidence type="ECO:0000313" key="8">
    <source>
        <dbReference type="EMBL" id="SPE29625.1"/>
    </source>
</evidence>
<dbReference type="Gene3D" id="3.20.20.80">
    <property type="entry name" value="Glycosidases"/>
    <property type="match status" value="1"/>
</dbReference>
<protein>
    <submittedName>
        <fullName evidence="8">Beta-galactosidase</fullName>
    </submittedName>
</protein>
<dbReference type="InterPro" id="IPR006101">
    <property type="entry name" value="Glyco_hydro_2"/>
</dbReference>
<dbReference type="AlphaFoldDB" id="A0A2N9M2F8"/>
<dbReference type="InterPro" id="IPR036156">
    <property type="entry name" value="Beta-gal/glucu_dom_sf"/>
</dbReference>
<feature type="region of interest" description="Disordered" evidence="4">
    <location>
        <begin position="1"/>
        <end position="35"/>
    </location>
</feature>
<dbReference type="SUPFAM" id="SSF49785">
    <property type="entry name" value="Galactose-binding domain-like"/>
    <property type="match status" value="1"/>
</dbReference>
<comment type="similarity">
    <text evidence="1">Belongs to the glycosyl hydrolase 2 family.</text>
</comment>
<dbReference type="Pfam" id="PF02836">
    <property type="entry name" value="Glyco_hydro_2_C"/>
    <property type="match status" value="1"/>
</dbReference>
<dbReference type="InterPro" id="IPR051913">
    <property type="entry name" value="GH2_Domain-Containing"/>
</dbReference>
<dbReference type="PRINTS" id="PR00132">
    <property type="entry name" value="GLHYDRLASE2"/>
</dbReference>
<feature type="domain" description="Glycoside hydrolase family 2 immunoglobulin-like beta-sandwich" evidence="5">
    <location>
        <begin position="246"/>
        <end position="342"/>
    </location>
</feature>
<evidence type="ECO:0000259" key="6">
    <source>
        <dbReference type="Pfam" id="PF02836"/>
    </source>
</evidence>
<dbReference type="Pfam" id="PF22666">
    <property type="entry name" value="Glyco_hydro_2_N2"/>
    <property type="match status" value="1"/>
</dbReference>
<dbReference type="InterPro" id="IPR006103">
    <property type="entry name" value="Glyco_hydro_2_cat"/>
</dbReference>
<dbReference type="PANTHER" id="PTHR42732:SF1">
    <property type="entry name" value="BETA-MANNOSIDASE"/>
    <property type="match status" value="1"/>
</dbReference>
<dbReference type="GO" id="GO:0004553">
    <property type="term" value="F:hydrolase activity, hydrolyzing O-glycosyl compounds"/>
    <property type="evidence" value="ECO:0007669"/>
    <property type="project" value="InterPro"/>
</dbReference>
<feature type="domain" description="Beta-mannosidase-like galactose-binding" evidence="7">
    <location>
        <begin position="123"/>
        <end position="203"/>
    </location>
</feature>
<dbReference type="Gene3D" id="2.60.120.260">
    <property type="entry name" value="Galactose-binding domain-like"/>
    <property type="match status" value="1"/>
</dbReference>
<dbReference type="InterPro" id="IPR054593">
    <property type="entry name" value="Beta-mannosidase-like_N2"/>
</dbReference>
<dbReference type="Gene3D" id="2.60.40.10">
    <property type="entry name" value="Immunoglobulins"/>
    <property type="match status" value="2"/>
</dbReference>
<dbReference type="Proteomes" id="UP000239735">
    <property type="component" value="Unassembled WGS sequence"/>
</dbReference>
<evidence type="ECO:0000256" key="1">
    <source>
        <dbReference type="ARBA" id="ARBA00007401"/>
    </source>
</evidence>
<sequence>MEGFAQESQRHSRPRYTGQHAEAKRSQPEKTLSPSRITRRTFLEGCAATAFGTNPLVKGFAAAPSSPISSSAVQRIVNLDAGWLFGGKLQPSATDPAFDDAAFEQMNLPHTVAPLSWQNWDPAAWEDAWIYRRHFTFPAELMNLRLFLHFDRVMAAATPLINGHSLEPHMGGFLPFDREITGLVRDGDNVLAVAVDSRWLNAPPSGSPRGPVAVDYLLPGGITGSVQLRAVPTIFLREVFAKPINVLNASRRVDITCRIDAAGQLPAAVRLSATLRQGSRTLATVSHSAQVEKPDQELNFQLDRLPGIELWDPDHPHLYDLDVTLSHGDQPLHRYSTRIGFRDARFDLDGFYLNGKRTQLFGLNRHELYPYLAFAAPTRLLRRDAEILRRQFNCNVVRCSHYPQSEAFIDACDELGLMIWEELPGWQYIGDESWQDLAIRDVEAMIRRDRNHPAVIIWGVRINESRNDPELYQRTRALAHLLDDSRSTSGTMTPNSRKDWETQWAQDVFAFDDYHADPDHTVGILDPVEGHPYLIAETVGQFNYGTGRAFNMKYRRAGDMGELTSQAIYHAQAHNRTADHPRIAGAIAWCAFDYASLVNAYNAVKCPGIADVFRIPKLGASFYLAQVAPSVRPVIEPDFYWDFGSQTPSGPGQHAAIFSNCDRLELFINGEQHAVLNPDRAAFPHLHYPPFFVDLKLDGSTHPELRIDGYIGNSRAISRSFSSDSSSDCLQLHADDVELIPDGSDMTRLTFAVVDRFGAPRAYAGGAVSLQIHGPGTIVGDNPFALAENGGAGAVWIRTIAGRTGTVRVDAEHSSLGNQAVEIQVK</sequence>
<dbReference type="PROSITE" id="PS00608">
    <property type="entry name" value="GLYCOSYL_HYDROL_F2_2"/>
    <property type="match status" value="1"/>
</dbReference>
<evidence type="ECO:0000259" key="5">
    <source>
        <dbReference type="Pfam" id="PF00703"/>
    </source>
</evidence>
<dbReference type="PANTHER" id="PTHR42732">
    <property type="entry name" value="BETA-GALACTOSIDASE"/>
    <property type="match status" value="1"/>
</dbReference>
<evidence type="ECO:0000259" key="7">
    <source>
        <dbReference type="Pfam" id="PF22666"/>
    </source>
</evidence>
<dbReference type="InterPro" id="IPR023232">
    <property type="entry name" value="Glyco_hydro_2_AS"/>
</dbReference>
<keyword evidence="2" id="KW-0378">Hydrolase</keyword>
<gene>
    <name evidence="8" type="ORF">SBA5_700007</name>
</gene>
<name>A0A2N9M2F8_9BACT</name>
<dbReference type="InterPro" id="IPR017853">
    <property type="entry name" value="GH"/>
</dbReference>
<evidence type="ECO:0000313" key="9">
    <source>
        <dbReference type="Proteomes" id="UP000239735"/>
    </source>
</evidence>
<dbReference type="InterPro" id="IPR023230">
    <property type="entry name" value="Glyco_hydro_2_CS"/>
</dbReference>
<dbReference type="Pfam" id="PF00703">
    <property type="entry name" value="Glyco_hydro_2"/>
    <property type="match status" value="1"/>
</dbReference>
<organism evidence="8 9">
    <name type="scientific">Candidatus Sulfuritelmatomonas gaucii</name>
    <dbReference type="NCBI Taxonomy" id="2043161"/>
    <lineage>
        <taxon>Bacteria</taxon>
        <taxon>Pseudomonadati</taxon>
        <taxon>Acidobacteriota</taxon>
        <taxon>Terriglobia</taxon>
        <taxon>Terriglobales</taxon>
        <taxon>Acidobacteriaceae</taxon>
        <taxon>Candidatus Sulfuritelmatomonas</taxon>
    </lineage>
</organism>
<dbReference type="GO" id="GO:0005975">
    <property type="term" value="P:carbohydrate metabolic process"/>
    <property type="evidence" value="ECO:0007669"/>
    <property type="project" value="InterPro"/>
</dbReference>
<dbReference type="EMBL" id="OKRB01000131">
    <property type="protein sequence ID" value="SPE29625.1"/>
    <property type="molecule type" value="Genomic_DNA"/>
</dbReference>
<dbReference type="SUPFAM" id="SSF49303">
    <property type="entry name" value="beta-Galactosidase/glucuronidase domain"/>
    <property type="match status" value="1"/>
</dbReference>
<evidence type="ECO:0000256" key="3">
    <source>
        <dbReference type="ARBA" id="ARBA00023295"/>
    </source>
</evidence>
<dbReference type="InterPro" id="IPR013783">
    <property type="entry name" value="Ig-like_fold"/>
</dbReference>
<evidence type="ECO:0000256" key="4">
    <source>
        <dbReference type="SAM" id="MobiDB-lite"/>
    </source>
</evidence>
<feature type="domain" description="Glycoside hydrolase family 2 catalytic" evidence="6">
    <location>
        <begin position="351"/>
        <end position="487"/>
    </location>
</feature>
<dbReference type="InterPro" id="IPR008979">
    <property type="entry name" value="Galactose-bd-like_sf"/>
</dbReference>
<accession>A0A2N9M2F8</accession>